<dbReference type="Proteomes" id="UP000186817">
    <property type="component" value="Unassembled WGS sequence"/>
</dbReference>
<evidence type="ECO:0000313" key="6">
    <source>
        <dbReference type="Proteomes" id="UP000186817"/>
    </source>
</evidence>
<dbReference type="AlphaFoldDB" id="A0A1Q9EDF1"/>
<gene>
    <name evidence="5" type="primary">WDR36</name>
    <name evidence="5" type="ORF">AK812_SmicGene11359</name>
</gene>
<feature type="region of interest" description="Disordered" evidence="2">
    <location>
        <begin position="813"/>
        <end position="852"/>
    </location>
</feature>
<dbReference type="Pfam" id="PF25171">
    <property type="entry name" value="Beta-prop_WDR36-Utp21_1st"/>
    <property type="match status" value="1"/>
</dbReference>
<dbReference type="PANTHER" id="PTHR22840">
    <property type="entry name" value="WD REPEAT-CONTAINING PROTEIN 36"/>
    <property type="match status" value="1"/>
</dbReference>
<dbReference type="EMBL" id="LSRX01000185">
    <property type="protein sequence ID" value="OLQ05439.1"/>
    <property type="molecule type" value="Genomic_DNA"/>
</dbReference>
<dbReference type="Pfam" id="PF04192">
    <property type="entry name" value="Utp21"/>
    <property type="match status" value="1"/>
</dbReference>
<keyword evidence="6" id="KW-1185">Reference proteome</keyword>
<dbReference type="InterPro" id="IPR015943">
    <property type="entry name" value="WD40/YVTN_repeat-like_dom_sf"/>
</dbReference>
<protein>
    <submittedName>
        <fullName evidence="5">WD repeat-containing protein 36</fullName>
    </submittedName>
</protein>
<dbReference type="PROSITE" id="PS50294">
    <property type="entry name" value="WD_REPEATS_REGION"/>
    <property type="match status" value="1"/>
</dbReference>
<organism evidence="5 6">
    <name type="scientific">Symbiodinium microadriaticum</name>
    <name type="common">Dinoflagellate</name>
    <name type="synonym">Zooxanthella microadriatica</name>
    <dbReference type="NCBI Taxonomy" id="2951"/>
    <lineage>
        <taxon>Eukaryota</taxon>
        <taxon>Sar</taxon>
        <taxon>Alveolata</taxon>
        <taxon>Dinophyceae</taxon>
        <taxon>Suessiales</taxon>
        <taxon>Symbiodiniaceae</taxon>
        <taxon>Symbiodinium</taxon>
    </lineage>
</organism>
<dbReference type="SUPFAM" id="SSF50998">
    <property type="entry name" value="Quinoprotein alcohol dehydrogenase-like"/>
    <property type="match status" value="1"/>
</dbReference>
<sequence length="1075" mass="116524">MSTVLWVKLGSKGSSRVPCEKKVIEFPRLKELLNGFGKVRTRKAKTEEAKAEVDEVPQYHSSRFCRPGRVSSHGEPLLGLSSSRRTRPMLAREVAQRQLRSELPKEEANEPEPPRKARRLTAQVARPGTSSALRVRESALFRPVRAVGTVIDSLPLSLQTLGDASFVSVSVGRGFQVFECDKLRLAYIGPRLNEKIRAITTVGETVITALKLDIVVWHRVTEIGRLRGHHSSATVLCPLGSSFLISAAGSEVIVWPLTELGSEKATAEDGVVAPLGRLNLGEFGAVTCVRHPPTYLHKVLIAGSTGGMELWNVRSRERIHTFKSHLGQAQLSGAVGITSMMEAPNVLDVVAVGFASGRICMMNVREDRVLFEFNQAQGRVTCLAFRSDDSAKPNLVSGCSTGEFAVWDLETRRLVELHERAHKGPVNSAVFLPKEPLLLTSGSDNAVRMWIFDTADGLARYLKGRCGCPGPARKIQFYGEGDKELLVAGGFQRMGYLSKISFIQDQQNREYSQASLKKISGGIPHKDWLPPVVDMAACQVRHFDWPCVVTAHDGLPCAVTWSPSHAALAQTVLVPPRALNGDSPVCSVAISSCGNYCVLGLENLDGKGGLSQQDSFGVKVAKRAPTAKAPPPPPKAHSGRVCGVVITTTAQVVSAATHPKDCQLKLWKLSTHEALASIPLASKNRPEKPSCLLIRSLGALIAASLDDGTLPVADLNGMSVVRSFDCGVPATDISFTSDGRWLAASLRDGGLRIFDLPAARCIDSFVFSQPALGLCFSHSGAFLMTTHAKNNAIQVWANKFLFDPSLAAPLLRPEPEAPINIEEPGCSAEEEDEVAPAQEAETKTTELASSTEPLETSLLTLSDVPPAKVLATLHLDLVKERNKLAEPPKPLPNAPFFLPTAHEGVTPRFAAPLGEEEGAEGEEAKGKELPGRPSLLETLQADARSELSEGLPFQRLLRKRLFDKALQHLKAQTPSGVHLAIEELGPLANGDVDELRAGLEFFQHHMSKSHFADEVQAYLSLFLSAHGEEIAMAEDLRSLCAQLGATQERSWSSLAARCQKARCFLGMLTQTQSQW</sequence>
<dbReference type="SMART" id="SM00320">
    <property type="entry name" value="WD40"/>
    <property type="match status" value="6"/>
</dbReference>
<dbReference type="Pfam" id="PF25168">
    <property type="entry name" value="Beta-prop_WDR36-Utp21_2nd"/>
    <property type="match status" value="1"/>
</dbReference>
<feature type="compositionally biased region" description="Basic and acidic residues" evidence="2">
    <location>
        <begin position="99"/>
        <end position="115"/>
    </location>
</feature>
<comment type="caution">
    <text evidence="5">The sequence shown here is derived from an EMBL/GenBank/DDBJ whole genome shotgun (WGS) entry which is preliminary data.</text>
</comment>
<dbReference type="InterPro" id="IPR011047">
    <property type="entry name" value="Quinoprotein_ADH-like_sf"/>
</dbReference>
<evidence type="ECO:0000259" key="4">
    <source>
        <dbReference type="Pfam" id="PF25171"/>
    </source>
</evidence>
<proteinExistence type="predicted"/>
<dbReference type="Gene3D" id="2.130.10.10">
    <property type="entry name" value="YVTN repeat-like/Quinoprotein amine dehydrogenase"/>
    <property type="match status" value="2"/>
</dbReference>
<dbReference type="InterPro" id="IPR001680">
    <property type="entry name" value="WD40_rpt"/>
</dbReference>
<name>A0A1Q9EDF1_SYMMI</name>
<reference evidence="5 6" key="1">
    <citation type="submission" date="2016-02" db="EMBL/GenBank/DDBJ databases">
        <title>Genome analysis of coral dinoflagellate symbionts highlights evolutionary adaptations to a symbiotic lifestyle.</title>
        <authorList>
            <person name="Aranda M."/>
            <person name="Li Y."/>
            <person name="Liew Y.J."/>
            <person name="Baumgarten S."/>
            <person name="Simakov O."/>
            <person name="Wilson M."/>
            <person name="Piel J."/>
            <person name="Ashoor H."/>
            <person name="Bougouffa S."/>
            <person name="Bajic V.B."/>
            <person name="Ryu T."/>
            <person name="Ravasi T."/>
            <person name="Bayer T."/>
            <person name="Micklem G."/>
            <person name="Kim H."/>
            <person name="Bhak J."/>
            <person name="Lajeunesse T.C."/>
            <person name="Voolstra C.R."/>
        </authorList>
    </citation>
    <scope>NUCLEOTIDE SEQUENCE [LARGE SCALE GENOMIC DNA]</scope>
    <source>
        <strain evidence="5 6">CCMP2467</strain>
    </source>
</reference>
<keyword evidence="1" id="KW-0853">WD repeat</keyword>
<feature type="domain" description="WDR36/Utp21 N-terminal" evidence="4">
    <location>
        <begin position="167"/>
        <end position="453"/>
    </location>
</feature>
<evidence type="ECO:0000313" key="5">
    <source>
        <dbReference type="EMBL" id="OLQ05439.1"/>
    </source>
</evidence>
<accession>A0A1Q9EDF1</accession>
<dbReference type="InterPro" id="IPR007319">
    <property type="entry name" value="WDR36/Utp21_C"/>
</dbReference>
<dbReference type="InterPro" id="IPR059157">
    <property type="entry name" value="WDR36-Utp21_N"/>
</dbReference>
<dbReference type="PANTHER" id="PTHR22840:SF12">
    <property type="entry name" value="WD REPEAT-CONTAINING PROTEIN 36"/>
    <property type="match status" value="1"/>
</dbReference>
<dbReference type="PROSITE" id="PS50082">
    <property type="entry name" value="WD_REPEATS_2"/>
    <property type="match status" value="1"/>
</dbReference>
<dbReference type="GO" id="GO:0032040">
    <property type="term" value="C:small-subunit processome"/>
    <property type="evidence" value="ECO:0007669"/>
    <property type="project" value="InterPro"/>
</dbReference>
<evidence type="ECO:0000259" key="3">
    <source>
        <dbReference type="Pfam" id="PF04192"/>
    </source>
</evidence>
<dbReference type="OrthoDB" id="10250769at2759"/>
<feature type="domain" description="WDR36/Utp21 C-terminal" evidence="3">
    <location>
        <begin position="854"/>
        <end position="1068"/>
    </location>
</feature>
<evidence type="ECO:0000256" key="2">
    <source>
        <dbReference type="SAM" id="MobiDB-lite"/>
    </source>
</evidence>
<feature type="repeat" description="WD" evidence="1">
    <location>
        <begin position="419"/>
        <end position="450"/>
    </location>
</feature>
<feature type="compositionally biased region" description="Low complexity" evidence="2">
    <location>
        <begin position="813"/>
        <end position="824"/>
    </location>
</feature>
<dbReference type="OMA" id="CIYAWRA"/>
<dbReference type="GO" id="GO:0034388">
    <property type="term" value="C:Pwp2p-containing subcomplex of 90S preribosome"/>
    <property type="evidence" value="ECO:0007669"/>
    <property type="project" value="TreeGrafter"/>
</dbReference>
<dbReference type="GO" id="GO:0006364">
    <property type="term" value="P:rRNA processing"/>
    <property type="evidence" value="ECO:0007669"/>
    <property type="project" value="InterPro"/>
</dbReference>
<evidence type="ECO:0000256" key="1">
    <source>
        <dbReference type="PROSITE-ProRule" id="PRU00221"/>
    </source>
</evidence>
<feature type="region of interest" description="Disordered" evidence="2">
    <location>
        <begin position="96"/>
        <end position="118"/>
    </location>
</feature>